<reference evidence="1" key="1">
    <citation type="submission" date="2016-01" db="EMBL/GenBank/DDBJ databases">
        <title>Complete genome of Planococcus rifietoensis type strain M8.</title>
        <authorList>
            <person name="See-Too W.S."/>
        </authorList>
    </citation>
    <scope>NUCLEOTIDE SEQUENCE [LARGE SCALE GENOMIC DNA]</scope>
    <source>
        <strain evidence="1">M8</strain>
    </source>
</reference>
<accession>A0A0U2YQ27</accession>
<dbReference type="EMBL" id="CP013659">
    <property type="protein sequence ID" value="ALS74845.1"/>
    <property type="molecule type" value="Genomic_DNA"/>
</dbReference>
<gene>
    <name evidence="1" type="ORF">AUC31_06225</name>
</gene>
<dbReference type="KEGG" id="prt:AUC31_06225"/>
<evidence type="ECO:0000313" key="2">
    <source>
        <dbReference type="Proteomes" id="UP000067683"/>
    </source>
</evidence>
<dbReference type="STRING" id="200991.AUC31_06225"/>
<dbReference type="Proteomes" id="UP000067683">
    <property type="component" value="Chromosome"/>
</dbReference>
<evidence type="ECO:0000313" key="1">
    <source>
        <dbReference type="EMBL" id="ALS74845.1"/>
    </source>
</evidence>
<protein>
    <submittedName>
        <fullName evidence="1">Uncharacterized protein</fullName>
    </submittedName>
</protein>
<keyword evidence="2" id="KW-1185">Reference proteome</keyword>
<proteinExistence type="predicted"/>
<organism evidence="1 2">
    <name type="scientific">Planococcus rifietoensis</name>
    <dbReference type="NCBI Taxonomy" id="200991"/>
    <lineage>
        <taxon>Bacteria</taxon>
        <taxon>Bacillati</taxon>
        <taxon>Bacillota</taxon>
        <taxon>Bacilli</taxon>
        <taxon>Bacillales</taxon>
        <taxon>Caryophanaceae</taxon>
        <taxon>Planococcus</taxon>
    </lineage>
</organism>
<sequence>MNPRIKERQQMFSFFKKKCAVCQQKARQPRKYYNDRNEAVVVCAQCAIYAERRAFRKRSA</sequence>
<name>A0A0U2YQ27_9BACL</name>
<dbReference type="AlphaFoldDB" id="A0A0U2YQ27"/>